<feature type="region of interest" description="Disordered" evidence="1">
    <location>
        <begin position="591"/>
        <end position="612"/>
    </location>
</feature>
<evidence type="ECO:0000313" key="3">
    <source>
        <dbReference type="Proteomes" id="UP000823941"/>
    </source>
</evidence>
<feature type="compositionally biased region" description="Basic and acidic residues" evidence="1">
    <location>
        <begin position="209"/>
        <end position="221"/>
    </location>
</feature>
<gene>
    <name evidence="2" type="ORF">JYU34_007150</name>
</gene>
<feature type="compositionally biased region" description="Basic residues" evidence="1">
    <location>
        <begin position="309"/>
        <end position="320"/>
    </location>
</feature>
<feature type="compositionally biased region" description="Basic and acidic residues" evidence="1">
    <location>
        <begin position="136"/>
        <end position="145"/>
    </location>
</feature>
<proteinExistence type="predicted"/>
<feature type="region of interest" description="Disordered" evidence="1">
    <location>
        <begin position="632"/>
        <end position="698"/>
    </location>
</feature>
<feature type="region of interest" description="Disordered" evidence="1">
    <location>
        <begin position="950"/>
        <end position="969"/>
    </location>
</feature>
<feature type="compositionally biased region" description="Basic and acidic residues" evidence="1">
    <location>
        <begin position="595"/>
        <end position="612"/>
    </location>
</feature>
<feature type="compositionally biased region" description="Basic and acidic residues" evidence="1">
    <location>
        <begin position="636"/>
        <end position="651"/>
    </location>
</feature>
<feature type="region of interest" description="Disordered" evidence="1">
    <location>
        <begin position="740"/>
        <end position="852"/>
    </location>
</feature>
<keyword evidence="3" id="KW-1185">Reference proteome</keyword>
<reference evidence="2 3" key="1">
    <citation type="submission" date="2021-06" db="EMBL/GenBank/DDBJ databases">
        <title>A haploid diamondback moth (Plutella xylostella L.) genome assembly resolves 31 chromosomes and identifies a diamide resistance mutation.</title>
        <authorList>
            <person name="Ward C.M."/>
            <person name="Perry K.D."/>
            <person name="Baker G."/>
            <person name="Powis K."/>
            <person name="Heckel D.G."/>
            <person name="Baxter S.W."/>
        </authorList>
    </citation>
    <scope>NUCLEOTIDE SEQUENCE [LARGE SCALE GENOMIC DNA]</scope>
    <source>
        <strain evidence="2 3">LV</strain>
        <tissue evidence="2">Single pupa</tissue>
    </source>
</reference>
<evidence type="ECO:0000313" key="2">
    <source>
        <dbReference type="EMBL" id="KAG7307019.1"/>
    </source>
</evidence>
<feature type="compositionally biased region" description="Polar residues" evidence="1">
    <location>
        <begin position="685"/>
        <end position="698"/>
    </location>
</feature>
<evidence type="ECO:0000256" key="1">
    <source>
        <dbReference type="SAM" id="MobiDB-lite"/>
    </source>
</evidence>
<feature type="region of interest" description="Disordered" evidence="1">
    <location>
        <begin position="188"/>
        <end position="227"/>
    </location>
</feature>
<sequence length="1029" mass="119945">MSATLRTPRRRFSPRAKRRYYHIKNFLKKTLGNSSQEDSSRDKQSLYLDDKQCQDLPCLRDKSSEEVIYEGSRESKKRKPKSEYEQEHESGGSARYHSECYEGDATRYLHKNTKFKSESYSIPYKEKKKRRSKHTTRYDPYDDEHPLYPVEASPHLSSSHHAATHRKTHLHLTTSGYSDLRYEKEYKRHRDLDERQSKDKKSKKKHDKHKIEYERYEEEPRRHRKGSSILDHDFIDDIIKRQYQHVTMFNSQGTVMSQISAPVCRDRDLALQESILEAHDLCSCMFDRESPRGDRRSICDTRLYSTHKKKHRSKHCRKDKKHEDKYNDMSLDLVPVKEKSSPKPRRKIDMDSTVEVPPSPRTNRPRLNLQAHYRDDDDNDVTPSDSPRTEQCRRDQFLADQYEHNLREMELRKSYKSPERYQNEYLPTHDLHSFVDQSQNVQIEQMDTQANFVTPRDPNDHTGEALTEIKDILQTFLNEIKKDAQAYLAEAQSPEVARKDHILEDKTEPPKVIETVPVQVPSPPVTAAPAPFTAVSSQGPSTSFQQFGFGKNSPYQMAPPFSPACFPMMCPPAPYLMPGSGYTFPCVTSLHRTQSRQDNKTERTYDSSKEKIETTNTDELLKQIYKIVAQNPKGTEAQKEPRVVEEQKESTSDSESNGNAVSVNGAKEDKKSLQEIFNHGPDGSFESQQERFSAAATRTDSNLFDDSYKMKKRKSGIFGKIIQSIGVFGLGLFRSRSNIEEHSDHGRHQPRHHKERNRSPWAARRDAIKREFEELRRQKGSQSPSPRPPPPRTPWEYNTHPAPPPLHPPPHPQHTGYEYPPPVHYPVPSPDQPPPSMYPPPPPMMYEQPQSPTVPPYFNMQQQYHMQQQQMPFCLKEVEVKSIGTQSQVKLNIFKKFKNKKAKSPRAKWMPDNDVEPPQYNKQFMKMQQAMQMQKKQMQMQKQMQMHQKMQMRSEESTPREKSKKPFNFLENEFLKTREKVARDSEIQGDFVKTLFGKPLARGANKGPSWLKSIFEKPNFDCTKPGIKF</sequence>
<organism evidence="2 3">
    <name type="scientific">Plutella xylostella</name>
    <name type="common">Diamondback moth</name>
    <name type="synonym">Plutella maculipennis</name>
    <dbReference type="NCBI Taxonomy" id="51655"/>
    <lineage>
        <taxon>Eukaryota</taxon>
        <taxon>Metazoa</taxon>
        <taxon>Ecdysozoa</taxon>
        <taxon>Arthropoda</taxon>
        <taxon>Hexapoda</taxon>
        <taxon>Insecta</taxon>
        <taxon>Pterygota</taxon>
        <taxon>Neoptera</taxon>
        <taxon>Endopterygota</taxon>
        <taxon>Lepidoptera</taxon>
        <taxon>Glossata</taxon>
        <taxon>Ditrysia</taxon>
        <taxon>Yponomeutoidea</taxon>
        <taxon>Plutellidae</taxon>
        <taxon>Plutella</taxon>
    </lineage>
</organism>
<feature type="compositionally biased region" description="Basic and acidic residues" evidence="1">
    <location>
        <begin position="188"/>
        <end position="199"/>
    </location>
</feature>
<comment type="caution">
    <text evidence="2">The sequence shown here is derived from an EMBL/GenBank/DDBJ whole genome shotgun (WGS) entry which is preliminary data.</text>
</comment>
<dbReference type="EMBL" id="JAHIBW010000010">
    <property type="protein sequence ID" value="KAG7307019.1"/>
    <property type="molecule type" value="Genomic_DNA"/>
</dbReference>
<feature type="compositionally biased region" description="Basic and acidic residues" evidence="1">
    <location>
        <begin position="952"/>
        <end position="961"/>
    </location>
</feature>
<accession>A0ABQ7QPQ0</accession>
<feature type="compositionally biased region" description="Pro residues" evidence="1">
    <location>
        <begin position="819"/>
        <end position="844"/>
    </location>
</feature>
<feature type="region of interest" description="Disordered" evidence="1">
    <location>
        <begin position="64"/>
        <end position="99"/>
    </location>
</feature>
<feature type="compositionally biased region" description="Pro residues" evidence="1">
    <location>
        <begin position="801"/>
        <end position="812"/>
    </location>
</feature>
<feature type="compositionally biased region" description="Basic and acidic residues" evidence="1">
    <location>
        <begin position="763"/>
        <end position="777"/>
    </location>
</feature>
<feature type="region of interest" description="Disordered" evidence="1">
    <location>
        <begin position="120"/>
        <end position="145"/>
    </location>
</feature>
<dbReference type="Proteomes" id="UP000823941">
    <property type="component" value="Chromosome 10"/>
</dbReference>
<feature type="compositionally biased region" description="Basic residues" evidence="1">
    <location>
        <begin position="126"/>
        <end position="135"/>
    </location>
</feature>
<feature type="region of interest" description="Disordered" evidence="1">
    <location>
        <begin position="309"/>
        <end position="392"/>
    </location>
</feature>
<name>A0ABQ7QPQ0_PLUXY</name>
<protein>
    <submittedName>
        <fullName evidence="2">Uncharacterized protein</fullName>
    </submittedName>
</protein>
<feature type="compositionally biased region" description="Polar residues" evidence="1">
    <location>
        <begin position="653"/>
        <end position="662"/>
    </location>
</feature>
<feature type="compositionally biased region" description="Basic and acidic residues" evidence="1">
    <location>
        <begin position="81"/>
        <end position="99"/>
    </location>
</feature>